<accession>A0A447TCS9</accession>
<evidence type="ECO:0000256" key="1">
    <source>
        <dbReference type="SAM" id="Phobius"/>
    </source>
</evidence>
<evidence type="ECO:0000313" key="3">
    <source>
        <dbReference type="Proteomes" id="UP000275777"/>
    </source>
</evidence>
<proteinExistence type="predicted"/>
<sequence length="99" mass="11657">MGYVSDHYGTPLAYAIPLASFVVIFLYSVYLERERRRSLWPARSEFQKGKKQIKRSRRKPALFVQARNFARLLGFWSGQRKDYRNLYLFDGAVCDILTS</sequence>
<gene>
    <name evidence="2" type="ORF">NCTC9695_03153</name>
</gene>
<protein>
    <submittedName>
        <fullName evidence="2">Uncharacterized protein</fullName>
    </submittedName>
</protein>
<evidence type="ECO:0000313" key="2">
    <source>
        <dbReference type="EMBL" id="VEB42703.1"/>
    </source>
</evidence>
<keyword evidence="1" id="KW-0812">Transmembrane</keyword>
<name>A0A447TCS9_CHRVL</name>
<feature type="transmembrane region" description="Helical" evidence="1">
    <location>
        <begin position="12"/>
        <end position="31"/>
    </location>
</feature>
<reference evidence="2 3" key="1">
    <citation type="submission" date="2018-12" db="EMBL/GenBank/DDBJ databases">
        <authorList>
            <consortium name="Pathogen Informatics"/>
        </authorList>
    </citation>
    <scope>NUCLEOTIDE SEQUENCE [LARGE SCALE GENOMIC DNA]</scope>
    <source>
        <strain evidence="2 3">NCTC9695</strain>
    </source>
</reference>
<dbReference type="AlphaFoldDB" id="A0A447TCS9"/>
<organism evidence="2 3">
    <name type="scientific">Chromobacterium violaceum</name>
    <dbReference type="NCBI Taxonomy" id="536"/>
    <lineage>
        <taxon>Bacteria</taxon>
        <taxon>Pseudomonadati</taxon>
        <taxon>Pseudomonadota</taxon>
        <taxon>Betaproteobacteria</taxon>
        <taxon>Neisseriales</taxon>
        <taxon>Chromobacteriaceae</taxon>
        <taxon>Chromobacterium</taxon>
    </lineage>
</organism>
<keyword evidence="1" id="KW-1133">Transmembrane helix</keyword>
<keyword evidence="1" id="KW-0472">Membrane</keyword>
<dbReference type="Proteomes" id="UP000275777">
    <property type="component" value="Chromosome"/>
</dbReference>
<dbReference type="EMBL" id="LR134182">
    <property type="protein sequence ID" value="VEB42703.1"/>
    <property type="molecule type" value="Genomic_DNA"/>
</dbReference>